<feature type="transmembrane region" description="Helical" evidence="7">
    <location>
        <begin position="148"/>
        <end position="167"/>
    </location>
</feature>
<protein>
    <submittedName>
        <fullName evidence="9">Multicomponent Na+:H+ antiporter subunit B</fullName>
    </submittedName>
</protein>
<reference evidence="10" key="1">
    <citation type="submission" date="2016-10" db="EMBL/GenBank/DDBJ databases">
        <authorList>
            <person name="Varghese N."/>
            <person name="Submissions S."/>
        </authorList>
    </citation>
    <scope>NUCLEOTIDE SEQUENCE [LARGE SCALE GENOMIC DNA]</scope>
    <source>
        <strain evidence="10">DC30,IBRC 10041,KCTC 4046</strain>
    </source>
</reference>
<evidence type="ECO:0000259" key="8">
    <source>
        <dbReference type="Pfam" id="PF04039"/>
    </source>
</evidence>
<name>A0A1H3HGE3_9EURY</name>
<organism evidence="9 10">
    <name type="scientific">Halopenitus persicus</name>
    <dbReference type="NCBI Taxonomy" id="1048396"/>
    <lineage>
        <taxon>Archaea</taxon>
        <taxon>Methanobacteriati</taxon>
        <taxon>Methanobacteriota</taxon>
        <taxon>Stenosarchaea group</taxon>
        <taxon>Halobacteria</taxon>
        <taxon>Halobacteriales</taxon>
        <taxon>Haloferacaceae</taxon>
        <taxon>Halopenitus</taxon>
    </lineage>
</organism>
<dbReference type="Proteomes" id="UP000199079">
    <property type="component" value="Unassembled WGS sequence"/>
</dbReference>
<dbReference type="OrthoDB" id="19265at2157"/>
<evidence type="ECO:0000256" key="7">
    <source>
        <dbReference type="SAM" id="Phobius"/>
    </source>
</evidence>
<feature type="domain" description="Na+/H+ antiporter MnhB subunit-related protein" evidence="8">
    <location>
        <begin position="118"/>
        <end position="236"/>
    </location>
</feature>
<dbReference type="NCBIfam" id="NF009160">
    <property type="entry name" value="PRK12505.1"/>
    <property type="match status" value="1"/>
</dbReference>
<feature type="transmembrane region" description="Helical" evidence="7">
    <location>
        <begin position="225"/>
        <end position="247"/>
    </location>
</feature>
<keyword evidence="2" id="KW-1003">Cell membrane</keyword>
<dbReference type="Pfam" id="PF04039">
    <property type="entry name" value="MnhB"/>
    <property type="match status" value="1"/>
</dbReference>
<dbReference type="GO" id="GO:0005886">
    <property type="term" value="C:plasma membrane"/>
    <property type="evidence" value="ECO:0007669"/>
    <property type="project" value="UniProtKB-SubCell"/>
</dbReference>
<keyword evidence="10" id="KW-1185">Reference proteome</keyword>
<feature type="region of interest" description="Disordered" evidence="6">
    <location>
        <begin position="258"/>
        <end position="278"/>
    </location>
</feature>
<keyword evidence="5 7" id="KW-0472">Membrane</keyword>
<evidence type="ECO:0000256" key="6">
    <source>
        <dbReference type="SAM" id="MobiDB-lite"/>
    </source>
</evidence>
<evidence type="ECO:0000313" key="10">
    <source>
        <dbReference type="Proteomes" id="UP000199079"/>
    </source>
</evidence>
<keyword evidence="3 7" id="KW-0812">Transmembrane</keyword>
<dbReference type="EMBL" id="FNPC01000003">
    <property type="protein sequence ID" value="SDY13898.1"/>
    <property type="molecule type" value="Genomic_DNA"/>
</dbReference>
<evidence type="ECO:0000256" key="4">
    <source>
        <dbReference type="ARBA" id="ARBA00022989"/>
    </source>
</evidence>
<dbReference type="InterPro" id="IPR007182">
    <property type="entry name" value="MnhB"/>
</dbReference>
<evidence type="ECO:0000256" key="1">
    <source>
        <dbReference type="ARBA" id="ARBA00004651"/>
    </source>
</evidence>
<evidence type="ECO:0000313" key="9">
    <source>
        <dbReference type="EMBL" id="SDY13898.1"/>
    </source>
</evidence>
<feature type="compositionally biased region" description="Basic and acidic residues" evidence="6">
    <location>
        <begin position="268"/>
        <end position="278"/>
    </location>
</feature>
<feature type="transmembrane region" description="Helical" evidence="7">
    <location>
        <begin position="174"/>
        <end position="199"/>
    </location>
</feature>
<feature type="compositionally biased region" description="Low complexity" evidence="6">
    <location>
        <begin position="25"/>
        <end position="60"/>
    </location>
</feature>
<comment type="subcellular location">
    <subcellularLocation>
        <location evidence="1">Cell membrane</location>
        <topology evidence="1">Multi-pass membrane protein</topology>
    </subcellularLocation>
</comment>
<evidence type="ECO:0000256" key="2">
    <source>
        <dbReference type="ARBA" id="ARBA00022475"/>
    </source>
</evidence>
<dbReference type="InterPro" id="IPR050622">
    <property type="entry name" value="CPA3_antiporter_subunitB"/>
</dbReference>
<dbReference type="PANTHER" id="PTHR33932:SF4">
    <property type="entry name" value="NA(+)_H(+) ANTIPORTER SUBUNIT B"/>
    <property type="match status" value="1"/>
</dbReference>
<evidence type="ECO:0000256" key="3">
    <source>
        <dbReference type="ARBA" id="ARBA00022692"/>
    </source>
</evidence>
<sequence>MSDPTDAGDGGREPDAGDDAASTVGAGNDAAGATDTADDAAGATDADTGAAEDGAAAAEDGAAEDGAADTGAAEDGAADSGAATDQPSIEPTYSGHADRPHLSAVQRQQTPYTESQVIMSTVKVVAPFALTYGLFVTFHGAGSPGGGFQGGAIAAAVVLMIAFAFGIDATREWFTNVVVVGLAVGGVLVFGGIGLVGLARGGTFLEYARLPIPHPVKYGMEGVEILGIAPIVAGVLVGLFFLLAAGFDDRAGAGTETEIADATTDDGADTHTTTETDR</sequence>
<feature type="region of interest" description="Disordered" evidence="6">
    <location>
        <begin position="1"/>
        <end position="108"/>
    </location>
</feature>
<evidence type="ECO:0000256" key="5">
    <source>
        <dbReference type="ARBA" id="ARBA00023136"/>
    </source>
</evidence>
<feature type="compositionally biased region" description="Low complexity" evidence="6">
    <location>
        <begin position="68"/>
        <end position="85"/>
    </location>
</feature>
<feature type="transmembrane region" description="Helical" evidence="7">
    <location>
        <begin position="124"/>
        <end position="142"/>
    </location>
</feature>
<proteinExistence type="predicted"/>
<dbReference type="AlphaFoldDB" id="A0A1H3HGE3"/>
<keyword evidence="4 7" id="KW-1133">Transmembrane helix</keyword>
<dbReference type="PANTHER" id="PTHR33932">
    <property type="entry name" value="NA(+)/H(+) ANTIPORTER SUBUNIT B"/>
    <property type="match status" value="1"/>
</dbReference>
<gene>
    <name evidence="9" type="ORF">SAMN05216564_103245</name>
</gene>
<dbReference type="RefSeq" id="WP_092731538.1">
    <property type="nucleotide sequence ID" value="NZ_FNPC01000003.1"/>
</dbReference>
<accession>A0A1H3HGE3</accession>